<dbReference type="FunFam" id="1.10.287.1080:FF:000001">
    <property type="entry name" value="Nucleoside triphosphate pyrophosphohydrolase"/>
    <property type="match status" value="1"/>
</dbReference>
<keyword evidence="7" id="KW-1185">Reference proteome</keyword>
<comment type="catalytic activity">
    <reaction evidence="1">
        <text>ATP + H2O = AMP + diphosphate + H(+)</text>
        <dbReference type="Rhea" id="RHEA:14245"/>
        <dbReference type="ChEBI" id="CHEBI:15377"/>
        <dbReference type="ChEBI" id="CHEBI:15378"/>
        <dbReference type="ChEBI" id="CHEBI:30616"/>
        <dbReference type="ChEBI" id="CHEBI:33019"/>
        <dbReference type="ChEBI" id="CHEBI:456215"/>
        <dbReference type="EC" id="3.6.1.8"/>
    </reaction>
</comment>
<dbReference type="Gene3D" id="1.10.287.1080">
    <property type="entry name" value="MazG-like"/>
    <property type="match status" value="2"/>
</dbReference>
<gene>
    <name evidence="6" type="primary">mazG</name>
    <name evidence="6" type="ORF">FLL45_20725</name>
</gene>
<accession>A0A545T2X5</accession>
<dbReference type="InterPro" id="IPR004518">
    <property type="entry name" value="MazG-like_dom"/>
</dbReference>
<feature type="domain" description="NTP pyrophosphohydrolase MazG-like" evidence="5">
    <location>
        <begin position="46"/>
        <end position="119"/>
    </location>
</feature>
<proteinExistence type="inferred from homology"/>
<evidence type="ECO:0000313" key="6">
    <source>
        <dbReference type="EMBL" id="TQV71577.1"/>
    </source>
</evidence>
<dbReference type="GO" id="GO:0006950">
    <property type="term" value="P:response to stress"/>
    <property type="evidence" value="ECO:0007669"/>
    <property type="project" value="UniProtKB-ARBA"/>
</dbReference>
<dbReference type="GO" id="GO:0046047">
    <property type="term" value="P:TTP catabolic process"/>
    <property type="evidence" value="ECO:0007669"/>
    <property type="project" value="TreeGrafter"/>
</dbReference>
<name>A0A545T2X5_9GAMM</name>
<evidence type="ECO:0000256" key="4">
    <source>
        <dbReference type="ARBA" id="ARBA00074799"/>
    </source>
</evidence>
<dbReference type="GO" id="GO:0046081">
    <property type="term" value="P:dUTP catabolic process"/>
    <property type="evidence" value="ECO:0007669"/>
    <property type="project" value="TreeGrafter"/>
</dbReference>
<protein>
    <recommendedName>
        <fullName evidence="4">Nucleoside triphosphate pyrophosphohydrolase</fullName>
        <ecNumber evidence="3">3.6.1.8</ecNumber>
    </recommendedName>
</protein>
<comment type="caution">
    <text evidence="6">The sequence shown here is derived from an EMBL/GenBank/DDBJ whole genome shotgun (WGS) entry which is preliminary data.</text>
</comment>
<dbReference type="InterPro" id="IPR048015">
    <property type="entry name" value="NTP-PPase_MazG-like_N"/>
</dbReference>
<dbReference type="CDD" id="cd11529">
    <property type="entry name" value="NTP-PPase_MazG_Cterm"/>
    <property type="match status" value="1"/>
</dbReference>
<comment type="similarity">
    <text evidence="2">Belongs to the nucleoside triphosphate pyrophosphohydrolase family.</text>
</comment>
<dbReference type="GO" id="GO:0046061">
    <property type="term" value="P:dATP catabolic process"/>
    <property type="evidence" value="ECO:0007669"/>
    <property type="project" value="TreeGrafter"/>
</dbReference>
<dbReference type="InterPro" id="IPR011551">
    <property type="entry name" value="NTP_PyrPHydrolase_MazG"/>
</dbReference>
<dbReference type="EMBL" id="VIKR01000006">
    <property type="protein sequence ID" value="TQV71577.1"/>
    <property type="molecule type" value="Genomic_DNA"/>
</dbReference>
<evidence type="ECO:0000256" key="3">
    <source>
        <dbReference type="ARBA" id="ARBA00066372"/>
    </source>
</evidence>
<dbReference type="GO" id="GO:0046052">
    <property type="term" value="P:UTP catabolic process"/>
    <property type="evidence" value="ECO:0007669"/>
    <property type="project" value="TreeGrafter"/>
</dbReference>
<dbReference type="GO" id="GO:0047693">
    <property type="term" value="F:ATP diphosphatase activity"/>
    <property type="evidence" value="ECO:0007669"/>
    <property type="project" value="UniProtKB-EC"/>
</dbReference>
<sequence>MTQNNPASDAKRLLETVEKASGINKLLAVMSALRDPQGGCPWDIKQSYDTILPYTIEEVYEVAEAIETQDYESLKDELGDLLFQVVFYAQIAKEDERFEFNDIVDGICSKLVRRHPHVFSDETFDDEQALNQAWEEQKHRERNAKLVQANLANDSEEGGKSANQATNSSVLEDIPKALPELKRAHKIQKRAAKVGFDWQNVDQVWAKVLEEKQEVQEAAASGDRQHLEEELGDLLFALVNLTRHYGVDADLALRKANQKFSTRFRQVEQLSNYALEGRDIEELEALWQQAKQIVGETKS</sequence>
<dbReference type="AlphaFoldDB" id="A0A545T2X5"/>
<evidence type="ECO:0000256" key="2">
    <source>
        <dbReference type="ARBA" id="ARBA00061115"/>
    </source>
</evidence>
<dbReference type="PANTHER" id="PTHR30522:SF0">
    <property type="entry name" value="NUCLEOSIDE TRIPHOSPHATE PYROPHOSPHOHYDROLASE"/>
    <property type="match status" value="1"/>
</dbReference>
<dbReference type="GO" id="GO:0046076">
    <property type="term" value="P:dTTP catabolic process"/>
    <property type="evidence" value="ECO:0007669"/>
    <property type="project" value="TreeGrafter"/>
</dbReference>
<dbReference type="NCBIfam" id="TIGR00444">
    <property type="entry name" value="mazG"/>
    <property type="match status" value="1"/>
</dbReference>
<dbReference type="CDD" id="cd11528">
    <property type="entry name" value="NTP-PPase_MazG_Nterm"/>
    <property type="match status" value="1"/>
</dbReference>
<dbReference type="EC" id="3.6.1.8" evidence="3"/>
<keyword evidence="6" id="KW-0378">Hydrolase</keyword>
<evidence type="ECO:0000259" key="5">
    <source>
        <dbReference type="Pfam" id="PF03819"/>
    </source>
</evidence>
<dbReference type="SUPFAM" id="SSF101386">
    <property type="entry name" value="all-alpha NTP pyrophosphatases"/>
    <property type="match status" value="2"/>
</dbReference>
<dbReference type="FunFam" id="1.10.287.1080:FF:000003">
    <property type="entry name" value="Nucleoside triphosphate pyrophosphohydrolase"/>
    <property type="match status" value="1"/>
</dbReference>
<dbReference type="NCBIfam" id="NF007113">
    <property type="entry name" value="PRK09562.1"/>
    <property type="match status" value="1"/>
</dbReference>
<dbReference type="OrthoDB" id="9808939at2"/>
<dbReference type="GO" id="GO:0006203">
    <property type="term" value="P:dGTP catabolic process"/>
    <property type="evidence" value="ECO:0007669"/>
    <property type="project" value="TreeGrafter"/>
</dbReference>
<reference evidence="6 7" key="1">
    <citation type="submission" date="2019-06" db="EMBL/GenBank/DDBJ databases">
        <title>Draft genome of Aliikangiella marina GYP-15.</title>
        <authorList>
            <person name="Wang G."/>
        </authorList>
    </citation>
    <scope>NUCLEOTIDE SEQUENCE [LARGE SCALE GENOMIC DNA]</scope>
    <source>
        <strain evidence="6 7">GYP-15</strain>
    </source>
</reference>
<dbReference type="Proteomes" id="UP000317839">
    <property type="component" value="Unassembled WGS sequence"/>
</dbReference>
<dbReference type="RefSeq" id="WP_142943976.1">
    <property type="nucleotide sequence ID" value="NZ_VIKR01000006.1"/>
</dbReference>
<feature type="domain" description="NTP pyrophosphohydrolase MazG-like" evidence="5">
    <location>
        <begin position="202"/>
        <end position="266"/>
    </location>
</feature>
<dbReference type="InterPro" id="IPR048011">
    <property type="entry name" value="NTP-PPase_MazG-like_C"/>
</dbReference>
<evidence type="ECO:0000313" key="7">
    <source>
        <dbReference type="Proteomes" id="UP000317839"/>
    </source>
</evidence>
<dbReference type="Pfam" id="PF03819">
    <property type="entry name" value="MazG"/>
    <property type="match status" value="2"/>
</dbReference>
<dbReference type="PANTHER" id="PTHR30522">
    <property type="entry name" value="NUCLEOSIDE TRIPHOSPHATE PYROPHOSPHOHYDROLASE"/>
    <property type="match status" value="1"/>
</dbReference>
<organism evidence="6 7">
    <name type="scientific">Aliikangiella marina</name>
    <dbReference type="NCBI Taxonomy" id="1712262"/>
    <lineage>
        <taxon>Bacteria</taxon>
        <taxon>Pseudomonadati</taxon>
        <taxon>Pseudomonadota</taxon>
        <taxon>Gammaproteobacteria</taxon>
        <taxon>Oceanospirillales</taxon>
        <taxon>Pleioneaceae</taxon>
        <taxon>Aliikangiella</taxon>
    </lineage>
</organism>
<evidence type="ECO:0000256" key="1">
    <source>
        <dbReference type="ARBA" id="ARBA00052141"/>
    </source>
</evidence>